<sequence length="214" mass="22838">MAATLSVALHLLALSALTLSSASDPSPVKLEGEGISDLEGLEVDLVGLVDSFEPPAVPAPTTAEMFSDMTESDPAPSSAEDSFTPSKKPLSLAEALGGNPFQPDSAPQSRTADESHVRADNRTNKTPNELWKAIEPCWNRVTDKSTLDVTLEVSFSPLGNLARPPVIKRTHGALLNDRVLRSENQAITALAQCGPYLMAYGQDQVEIQFPSRKG</sequence>
<feature type="region of interest" description="Disordered" evidence="1">
    <location>
        <begin position="67"/>
        <end position="124"/>
    </location>
</feature>
<protein>
    <submittedName>
        <fullName evidence="3">Uncharacterized protein</fullName>
    </submittedName>
</protein>
<evidence type="ECO:0000256" key="1">
    <source>
        <dbReference type="SAM" id="MobiDB-lite"/>
    </source>
</evidence>
<accession>F4QHW7</accession>
<dbReference type="Proteomes" id="UP000006512">
    <property type="component" value="Unassembled WGS sequence"/>
</dbReference>
<dbReference type="EMBL" id="GL883077">
    <property type="protein sequence ID" value="EGF92854.1"/>
    <property type="molecule type" value="Genomic_DNA"/>
</dbReference>
<reference evidence="4" key="1">
    <citation type="submission" date="2011-03" db="EMBL/GenBank/DDBJ databases">
        <title>Draft genome sequence of Brevundimonas diminuta.</title>
        <authorList>
            <person name="Brown P.J.B."/>
            <person name="Buechlein A."/>
            <person name="Hemmerich C."/>
            <person name="Brun Y.V."/>
        </authorList>
    </citation>
    <scope>NUCLEOTIDE SEQUENCE [LARGE SCALE GENOMIC DNA]</scope>
    <source>
        <strain evidence="4">C19</strain>
    </source>
</reference>
<feature type="compositionally biased region" description="Basic and acidic residues" evidence="1">
    <location>
        <begin position="111"/>
        <end position="123"/>
    </location>
</feature>
<feature type="chain" id="PRO_5003316539" evidence="2">
    <location>
        <begin position="23"/>
        <end position="214"/>
    </location>
</feature>
<gene>
    <name evidence="3" type="ORF">ABI_12920</name>
</gene>
<evidence type="ECO:0000313" key="4">
    <source>
        <dbReference type="Proteomes" id="UP000006512"/>
    </source>
</evidence>
<dbReference type="HOGENOM" id="CLU_1101125_0_0_5"/>
<evidence type="ECO:0000256" key="2">
    <source>
        <dbReference type="SAM" id="SignalP"/>
    </source>
</evidence>
<name>F4QHW7_9CAUL</name>
<dbReference type="AlphaFoldDB" id="F4QHW7"/>
<evidence type="ECO:0000313" key="3">
    <source>
        <dbReference type="EMBL" id="EGF92854.1"/>
    </source>
</evidence>
<keyword evidence="4" id="KW-1185">Reference proteome</keyword>
<organism evidence="3 4">
    <name type="scientific">Asticcacaulis biprosthecium C19</name>
    <dbReference type="NCBI Taxonomy" id="715226"/>
    <lineage>
        <taxon>Bacteria</taxon>
        <taxon>Pseudomonadati</taxon>
        <taxon>Pseudomonadota</taxon>
        <taxon>Alphaproteobacteria</taxon>
        <taxon>Caulobacterales</taxon>
        <taxon>Caulobacteraceae</taxon>
        <taxon>Asticcacaulis</taxon>
    </lineage>
</organism>
<dbReference type="RefSeq" id="WP_006272036.1">
    <property type="nucleotide sequence ID" value="NZ_GL883077.1"/>
</dbReference>
<dbReference type="OrthoDB" id="7174025at2"/>
<feature type="signal peptide" evidence="2">
    <location>
        <begin position="1"/>
        <end position="22"/>
    </location>
</feature>
<keyword evidence="2" id="KW-0732">Signal</keyword>
<dbReference type="STRING" id="715226.ABI_12920"/>
<proteinExistence type="predicted"/>